<sequence>MSVEQIVDEQFYQKFFSKVDKGIFIGKEGL</sequence>
<keyword evidence="2" id="KW-1185">Reference proteome</keyword>
<protein>
    <submittedName>
        <fullName evidence="1">Uncharacterized protein</fullName>
    </submittedName>
</protein>
<proteinExistence type="predicted"/>
<dbReference type="AlphaFoldDB" id="Q0F369"/>
<dbReference type="EMBL" id="AATS01000001">
    <property type="protein sequence ID" value="EAU56072.1"/>
    <property type="molecule type" value="Genomic_DNA"/>
</dbReference>
<dbReference type="Proteomes" id="UP000005297">
    <property type="component" value="Unassembled WGS sequence"/>
</dbReference>
<dbReference type="HOGENOM" id="CLU_3404284_0_0_0"/>
<evidence type="ECO:0000313" key="2">
    <source>
        <dbReference type="Proteomes" id="UP000005297"/>
    </source>
</evidence>
<evidence type="ECO:0000313" key="1">
    <source>
        <dbReference type="EMBL" id="EAU56072.1"/>
    </source>
</evidence>
<comment type="caution">
    <text evidence="1">The sequence shown here is derived from an EMBL/GenBank/DDBJ whole genome shotgun (WGS) entry which is preliminary data.</text>
</comment>
<accession>Q0F369</accession>
<organism evidence="1 2">
    <name type="scientific">Mariprofundus ferrooxydans PV-1</name>
    <dbReference type="NCBI Taxonomy" id="314345"/>
    <lineage>
        <taxon>Bacteria</taxon>
        <taxon>Pseudomonadati</taxon>
        <taxon>Pseudomonadota</taxon>
        <taxon>Candidatius Mariprofundia</taxon>
        <taxon>Mariprofundales</taxon>
        <taxon>Mariprofundaceae</taxon>
        <taxon>Mariprofundus</taxon>
    </lineage>
</organism>
<name>Q0F369_9PROT</name>
<dbReference type="InParanoid" id="Q0F369"/>
<gene>
    <name evidence="1" type="ORF">SPV1_04608</name>
</gene>
<reference evidence="1 2" key="1">
    <citation type="submission" date="2006-09" db="EMBL/GenBank/DDBJ databases">
        <authorList>
            <person name="Emerson D."/>
            <person name="Ferriera S."/>
            <person name="Johnson J."/>
            <person name="Kravitz S."/>
            <person name="Halpern A."/>
            <person name="Remington K."/>
            <person name="Beeson K."/>
            <person name="Tran B."/>
            <person name="Rogers Y.-H."/>
            <person name="Friedman R."/>
            <person name="Venter J.C."/>
        </authorList>
    </citation>
    <scope>NUCLEOTIDE SEQUENCE [LARGE SCALE GENOMIC DNA]</scope>
    <source>
        <strain evidence="1 2">PV-1</strain>
    </source>
</reference>